<keyword evidence="1" id="KW-0812">Transmembrane</keyword>
<proteinExistence type="predicted"/>
<gene>
    <name evidence="2" type="ORF">RD110_21870</name>
</gene>
<reference evidence="2 3" key="1">
    <citation type="submission" date="2017-01" db="EMBL/GenBank/DDBJ databases">
        <authorList>
            <person name="Mah S.A."/>
            <person name="Swanson W.J."/>
            <person name="Moy G.W."/>
            <person name="Vacquier V.D."/>
        </authorList>
    </citation>
    <scope>NUCLEOTIDE SEQUENCE [LARGE SCALE GENOMIC DNA]</scope>
    <source>
        <strain evidence="2 3">DCY110</strain>
    </source>
</reference>
<sequence>MSHTCFRVLPRLLFWSRLTPFIALLVAGALMLVKYLDPAPTQANVEQAFNGFKTRNIEFPVGLTAGIRDIHKEGCIPVEEAAGYLCTLSYTMQYLASSTPLRVTKVHRLFPAEGGQWGQQVWNREVERDVAAAKERSEGHQFARLLGYTAASMLMAFMLHGTLPRLAWNALSMHEQATPWLATPIACGNAHVDGLSGGIAVGANALTPAAVVALFALALGALGFVLGGLVVPETFINLRYVGWSERLCLLTAAVSWCVAGMRMPALFIQLIALGVVLAILYVVLVLPTLWVITGESPGRVYAKHAVAVAKFVAPGPLRTGQPRQGYEGYRQLMNW</sequence>
<dbReference type="Proteomes" id="UP000186609">
    <property type="component" value="Chromosome"/>
</dbReference>
<keyword evidence="3" id="KW-1185">Reference proteome</keyword>
<dbReference type="AlphaFoldDB" id="A0A1P8K0J5"/>
<dbReference type="KEGG" id="rhy:RD110_21870"/>
<feature type="transmembrane region" description="Helical" evidence="1">
    <location>
        <begin position="267"/>
        <end position="292"/>
    </location>
</feature>
<keyword evidence="1" id="KW-0472">Membrane</keyword>
<accession>A0A1P8K0J5</accession>
<evidence type="ECO:0000256" key="1">
    <source>
        <dbReference type="SAM" id="Phobius"/>
    </source>
</evidence>
<organism evidence="2 3">
    <name type="scientific">Rhodoferax koreensis</name>
    <dbReference type="NCBI Taxonomy" id="1842727"/>
    <lineage>
        <taxon>Bacteria</taxon>
        <taxon>Pseudomonadati</taxon>
        <taxon>Pseudomonadota</taxon>
        <taxon>Betaproteobacteria</taxon>
        <taxon>Burkholderiales</taxon>
        <taxon>Comamonadaceae</taxon>
        <taxon>Rhodoferax</taxon>
    </lineage>
</organism>
<protein>
    <submittedName>
        <fullName evidence="2">Uncharacterized protein</fullName>
    </submittedName>
</protein>
<feature type="transmembrane region" description="Helical" evidence="1">
    <location>
        <begin position="12"/>
        <end position="33"/>
    </location>
</feature>
<feature type="transmembrane region" description="Helical" evidence="1">
    <location>
        <begin position="209"/>
        <end position="231"/>
    </location>
</feature>
<feature type="transmembrane region" description="Helical" evidence="1">
    <location>
        <begin position="145"/>
        <end position="163"/>
    </location>
</feature>
<name>A0A1P8K0J5_9BURK</name>
<evidence type="ECO:0000313" key="3">
    <source>
        <dbReference type="Proteomes" id="UP000186609"/>
    </source>
</evidence>
<keyword evidence="1" id="KW-1133">Transmembrane helix</keyword>
<evidence type="ECO:0000313" key="2">
    <source>
        <dbReference type="EMBL" id="APW39534.1"/>
    </source>
</evidence>
<dbReference type="EMBL" id="CP019236">
    <property type="protein sequence ID" value="APW39534.1"/>
    <property type="molecule type" value="Genomic_DNA"/>
</dbReference>